<evidence type="ECO:0008006" key="4">
    <source>
        <dbReference type="Google" id="ProtNLM"/>
    </source>
</evidence>
<proteinExistence type="predicted"/>
<gene>
    <name evidence="2" type="ORF">Pph01_84230</name>
</gene>
<protein>
    <recommendedName>
        <fullName evidence="4">Enoyl reductase</fullName>
    </recommendedName>
</protein>
<keyword evidence="3" id="KW-1185">Reference proteome</keyword>
<evidence type="ECO:0000313" key="3">
    <source>
        <dbReference type="Proteomes" id="UP000622547"/>
    </source>
</evidence>
<keyword evidence="1" id="KW-0732">Signal</keyword>
<dbReference type="EMBL" id="BOOP01000058">
    <property type="protein sequence ID" value="GII43420.1"/>
    <property type="molecule type" value="Genomic_DNA"/>
</dbReference>
<dbReference type="Proteomes" id="UP000622547">
    <property type="component" value="Unassembled WGS sequence"/>
</dbReference>
<sequence length="320" mass="34033">MERTRRGRSLLLSLLAGASLTVAAVDDPGGPQGGGWQDGRSAGVTLQDSSIVLSGNGLGGRADGYRVPRPCWYEPGKSAEEMLQSQEDVRAMWFHTNPGATEEQYEEFLKQYKDKVGQPGRWWSPAYNSADPGGMSCWAGLEGALWVPQGTTPPGGITAQELLQIARAALTVPEPTINLNPDAKSYVNLPTWVWLDGIGATTRSVTATLPGVMSATVTATLDRTEVGSDPDTEPGGRDRAEIANACGTTGQRDQSGGFTCGVKWLRSSADLHRPYRLTVTTVWNVAGTSTAGIGLTFVPVEVTVERGVAVGEVQSTVRRD</sequence>
<evidence type="ECO:0000313" key="2">
    <source>
        <dbReference type="EMBL" id="GII43420.1"/>
    </source>
</evidence>
<reference evidence="2 3" key="1">
    <citation type="submission" date="2021-01" db="EMBL/GenBank/DDBJ databases">
        <title>Whole genome shotgun sequence of Planotetraspora phitsanulokensis NBRC 104273.</title>
        <authorList>
            <person name="Komaki H."/>
            <person name="Tamura T."/>
        </authorList>
    </citation>
    <scope>NUCLEOTIDE SEQUENCE [LARGE SCALE GENOMIC DNA]</scope>
    <source>
        <strain evidence="2 3">NBRC 104273</strain>
    </source>
</reference>
<feature type="chain" id="PRO_5038668288" description="Enoyl reductase" evidence="1">
    <location>
        <begin position="25"/>
        <end position="320"/>
    </location>
</feature>
<evidence type="ECO:0000256" key="1">
    <source>
        <dbReference type="SAM" id="SignalP"/>
    </source>
</evidence>
<accession>A0A8J3UET8</accession>
<organism evidence="2 3">
    <name type="scientific">Planotetraspora phitsanulokensis</name>
    <dbReference type="NCBI Taxonomy" id="575192"/>
    <lineage>
        <taxon>Bacteria</taxon>
        <taxon>Bacillati</taxon>
        <taxon>Actinomycetota</taxon>
        <taxon>Actinomycetes</taxon>
        <taxon>Streptosporangiales</taxon>
        <taxon>Streptosporangiaceae</taxon>
        <taxon>Planotetraspora</taxon>
    </lineage>
</organism>
<name>A0A8J3UET8_9ACTN</name>
<comment type="caution">
    <text evidence="2">The sequence shown here is derived from an EMBL/GenBank/DDBJ whole genome shotgun (WGS) entry which is preliminary data.</text>
</comment>
<dbReference type="AlphaFoldDB" id="A0A8J3UET8"/>
<feature type="signal peptide" evidence="1">
    <location>
        <begin position="1"/>
        <end position="24"/>
    </location>
</feature>